<evidence type="ECO:0000313" key="2">
    <source>
        <dbReference type="Proteomes" id="UP000299102"/>
    </source>
</evidence>
<dbReference type="AlphaFoldDB" id="A0A4C1W0E6"/>
<protein>
    <submittedName>
        <fullName evidence="1">Uncharacterized protein</fullName>
    </submittedName>
</protein>
<comment type="caution">
    <text evidence="1">The sequence shown here is derived from an EMBL/GenBank/DDBJ whole genome shotgun (WGS) entry which is preliminary data.</text>
</comment>
<sequence>MKGTSCRADVIANSFDLALVLSGDGKLSPHIADACACASRPCEQFECIIGYRSHALEMNGLCTYYRHITEEGRAWRKLGAGVGASRPRPAESARRPDVSLVQLTFVEYISRESVSVGASGCINVYVRGGGAGAAAAAISAALLKPVNMFCRRHIHHSVPPRYGPTNGCPKAR</sequence>
<keyword evidence="2" id="KW-1185">Reference proteome</keyword>
<gene>
    <name evidence="1" type="ORF">EVAR_32190_1</name>
</gene>
<name>A0A4C1W0E6_EUMVA</name>
<dbReference type="Proteomes" id="UP000299102">
    <property type="component" value="Unassembled WGS sequence"/>
</dbReference>
<organism evidence="1 2">
    <name type="scientific">Eumeta variegata</name>
    <name type="common">Bagworm moth</name>
    <name type="synonym">Eumeta japonica</name>
    <dbReference type="NCBI Taxonomy" id="151549"/>
    <lineage>
        <taxon>Eukaryota</taxon>
        <taxon>Metazoa</taxon>
        <taxon>Ecdysozoa</taxon>
        <taxon>Arthropoda</taxon>
        <taxon>Hexapoda</taxon>
        <taxon>Insecta</taxon>
        <taxon>Pterygota</taxon>
        <taxon>Neoptera</taxon>
        <taxon>Endopterygota</taxon>
        <taxon>Lepidoptera</taxon>
        <taxon>Glossata</taxon>
        <taxon>Ditrysia</taxon>
        <taxon>Tineoidea</taxon>
        <taxon>Psychidae</taxon>
        <taxon>Oiketicinae</taxon>
        <taxon>Eumeta</taxon>
    </lineage>
</organism>
<reference evidence="1 2" key="1">
    <citation type="journal article" date="2019" name="Commun. Biol.">
        <title>The bagworm genome reveals a unique fibroin gene that provides high tensile strength.</title>
        <authorList>
            <person name="Kono N."/>
            <person name="Nakamura H."/>
            <person name="Ohtoshi R."/>
            <person name="Tomita M."/>
            <person name="Numata K."/>
            <person name="Arakawa K."/>
        </authorList>
    </citation>
    <scope>NUCLEOTIDE SEQUENCE [LARGE SCALE GENOMIC DNA]</scope>
</reference>
<accession>A0A4C1W0E6</accession>
<proteinExistence type="predicted"/>
<dbReference type="EMBL" id="BGZK01000439">
    <property type="protein sequence ID" value="GBP43624.1"/>
    <property type="molecule type" value="Genomic_DNA"/>
</dbReference>
<evidence type="ECO:0000313" key="1">
    <source>
        <dbReference type="EMBL" id="GBP43624.1"/>
    </source>
</evidence>